<protein>
    <recommendedName>
        <fullName evidence="3">VWFA domain-containing protein</fullName>
    </recommendedName>
</protein>
<evidence type="ECO:0000313" key="4">
    <source>
        <dbReference type="EMBL" id="QDU23158.1"/>
    </source>
</evidence>
<reference evidence="4 5" key="1">
    <citation type="submission" date="2019-02" db="EMBL/GenBank/DDBJ databases">
        <title>Deep-cultivation of Planctomycetes and their phenomic and genomic characterization uncovers novel biology.</title>
        <authorList>
            <person name="Wiegand S."/>
            <person name="Jogler M."/>
            <person name="Boedeker C."/>
            <person name="Pinto D."/>
            <person name="Vollmers J."/>
            <person name="Rivas-Marin E."/>
            <person name="Kohn T."/>
            <person name="Peeters S.H."/>
            <person name="Heuer A."/>
            <person name="Rast P."/>
            <person name="Oberbeckmann S."/>
            <person name="Bunk B."/>
            <person name="Jeske O."/>
            <person name="Meyerdierks A."/>
            <person name="Storesund J.E."/>
            <person name="Kallscheuer N."/>
            <person name="Luecker S."/>
            <person name="Lage O.M."/>
            <person name="Pohl T."/>
            <person name="Merkel B.J."/>
            <person name="Hornburger P."/>
            <person name="Mueller R.-W."/>
            <person name="Bruemmer F."/>
            <person name="Labrenz M."/>
            <person name="Spormann A.M."/>
            <person name="Op den Camp H."/>
            <person name="Overmann J."/>
            <person name="Amann R."/>
            <person name="Jetten M.S.M."/>
            <person name="Mascher T."/>
            <person name="Medema M.H."/>
            <person name="Devos D.P."/>
            <person name="Kaster A.-K."/>
            <person name="Ovreas L."/>
            <person name="Rohde M."/>
            <person name="Galperin M.Y."/>
            <person name="Jogler C."/>
        </authorList>
    </citation>
    <scope>NUCLEOTIDE SEQUENCE [LARGE SCALE GENOMIC DNA]</scope>
    <source>
        <strain evidence="4 5">ETA_A1</strain>
    </source>
</reference>
<evidence type="ECO:0000313" key="5">
    <source>
        <dbReference type="Proteomes" id="UP000319576"/>
    </source>
</evidence>
<dbReference type="AlphaFoldDB" id="A0A517Y0C6"/>
<dbReference type="EMBL" id="CP036273">
    <property type="protein sequence ID" value="QDU23158.1"/>
    <property type="molecule type" value="Genomic_DNA"/>
</dbReference>
<feature type="signal peptide" evidence="2">
    <location>
        <begin position="1"/>
        <end position="24"/>
    </location>
</feature>
<feature type="chain" id="PRO_5021935807" description="VWFA domain-containing protein" evidence="2">
    <location>
        <begin position="25"/>
        <end position="403"/>
    </location>
</feature>
<name>A0A517Y0C6_9BACT</name>
<keyword evidence="5" id="KW-1185">Reference proteome</keyword>
<feature type="domain" description="VWFA" evidence="3">
    <location>
        <begin position="40"/>
        <end position="226"/>
    </location>
</feature>
<dbReference type="Pfam" id="PF00092">
    <property type="entry name" value="VWA"/>
    <property type="match status" value="1"/>
</dbReference>
<accession>A0A517Y0C6</accession>
<dbReference type="Gene3D" id="3.40.50.410">
    <property type="entry name" value="von Willebrand factor, type A domain"/>
    <property type="match status" value="1"/>
</dbReference>
<dbReference type="CDD" id="cd00198">
    <property type="entry name" value="vWFA"/>
    <property type="match status" value="1"/>
</dbReference>
<evidence type="ECO:0000256" key="1">
    <source>
        <dbReference type="SAM" id="MobiDB-lite"/>
    </source>
</evidence>
<dbReference type="PROSITE" id="PS50234">
    <property type="entry name" value="VWFA"/>
    <property type="match status" value="1"/>
</dbReference>
<evidence type="ECO:0000256" key="2">
    <source>
        <dbReference type="SAM" id="SignalP"/>
    </source>
</evidence>
<gene>
    <name evidence="4" type="ORF">ETAA1_51500</name>
</gene>
<dbReference type="KEGG" id="uli:ETAA1_51500"/>
<dbReference type="RefSeq" id="WP_145243256.1">
    <property type="nucleotide sequence ID" value="NZ_CP036273.1"/>
</dbReference>
<sequence precursor="true">MSRLLVCAAVLAVPLAFTPAPAPAQEPARPRPVAAPKAIDLVLCLDTSNSMDGLIDSAKIKLWDIVNELARLRPTPDLRVALYSYGNDNYAPATGWVKKELDLTADLDDVYKALNTLRTRGGTELVARVGKAALTEQPWHRGALKLLFVCGNEPVDQDRQTTLEEVADLAKGRGVILNTIYCGRGDSHEAKGWAMFADKCGGRALTIDQNRAVVAAVPKTEFDDQILKAGDDLGRTYLAYGKEGAARFENQKAQDANALKAAPGAAAGPGGFGGAAPQAALARAASKAGDLYRNERWDLIDKLKQDKAFDITKVPDAELPAEVAKLPPADRAGYVQKKADERAALQKRIADLTAQRQRKLDEERAKAPRNPADQALDEAVKGVVRDQARAAGFEVGNGRDEKK</sequence>
<proteinExistence type="predicted"/>
<dbReference type="SUPFAM" id="SSF53300">
    <property type="entry name" value="vWA-like"/>
    <property type="match status" value="1"/>
</dbReference>
<feature type="region of interest" description="Disordered" evidence="1">
    <location>
        <begin position="355"/>
        <end position="379"/>
    </location>
</feature>
<dbReference type="InterPro" id="IPR002035">
    <property type="entry name" value="VWF_A"/>
</dbReference>
<dbReference type="InterPro" id="IPR036465">
    <property type="entry name" value="vWFA_dom_sf"/>
</dbReference>
<evidence type="ECO:0000259" key="3">
    <source>
        <dbReference type="PROSITE" id="PS50234"/>
    </source>
</evidence>
<organism evidence="4 5">
    <name type="scientific">Urbifossiella limnaea</name>
    <dbReference type="NCBI Taxonomy" id="2528023"/>
    <lineage>
        <taxon>Bacteria</taxon>
        <taxon>Pseudomonadati</taxon>
        <taxon>Planctomycetota</taxon>
        <taxon>Planctomycetia</taxon>
        <taxon>Gemmatales</taxon>
        <taxon>Gemmataceae</taxon>
        <taxon>Urbifossiella</taxon>
    </lineage>
</organism>
<keyword evidence="2" id="KW-0732">Signal</keyword>
<dbReference type="OrthoDB" id="5827268at2"/>
<dbReference type="Proteomes" id="UP000319576">
    <property type="component" value="Chromosome"/>
</dbReference>